<dbReference type="InterPro" id="IPR013986">
    <property type="entry name" value="DExx_box_DNA_helicase_dom_sf"/>
</dbReference>
<keyword evidence="4" id="KW-0227">DNA damage</keyword>
<dbReference type="CDD" id="cd17932">
    <property type="entry name" value="DEXQc_UvrD"/>
    <property type="match status" value="1"/>
</dbReference>
<keyword evidence="8 15" id="KW-0067">ATP-binding</keyword>
<dbReference type="SUPFAM" id="SSF52980">
    <property type="entry name" value="Restriction endonuclease-like"/>
    <property type="match status" value="1"/>
</dbReference>
<evidence type="ECO:0000256" key="8">
    <source>
        <dbReference type="ARBA" id="ARBA00022840"/>
    </source>
</evidence>
<comment type="similarity">
    <text evidence="1">Belongs to the helicase family. UvrD subfamily.</text>
</comment>
<keyword evidence="19" id="KW-1185">Reference proteome</keyword>
<dbReference type="Gene3D" id="1.10.10.160">
    <property type="match status" value="1"/>
</dbReference>
<evidence type="ECO:0000256" key="10">
    <source>
        <dbReference type="ARBA" id="ARBA00023204"/>
    </source>
</evidence>
<feature type="domain" description="UvrD-like helicase C-terminal" evidence="17">
    <location>
        <begin position="358"/>
        <end position="668"/>
    </location>
</feature>
<dbReference type="InterPro" id="IPR014017">
    <property type="entry name" value="DNA_helicase_UvrD-like_C"/>
</dbReference>
<dbReference type="EC" id="5.6.2.4" evidence="13"/>
<feature type="domain" description="UvrD-like helicase ATP-binding" evidence="16">
    <location>
        <begin position="14"/>
        <end position="357"/>
    </location>
</feature>
<dbReference type="PROSITE" id="PS51198">
    <property type="entry name" value="UVRD_HELICASE_ATP_BIND"/>
    <property type="match status" value="1"/>
</dbReference>
<comment type="catalytic activity">
    <reaction evidence="14">
        <text>ATP + H2O = ADP + phosphate + H(+)</text>
        <dbReference type="Rhea" id="RHEA:13065"/>
        <dbReference type="ChEBI" id="CHEBI:15377"/>
        <dbReference type="ChEBI" id="CHEBI:15378"/>
        <dbReference type="ChEBI" id="CHEBI:30616"/>
        <dbReference type="ChEBI" id="CHEBI:43474"/>
        <dbReference type="ChEBI" id="CHEBI:456216"/>
        <dbReference type="EC" id="5.6.2.4"/>
    </reaction>
</comment>
<name>A0ABW3FLC6_9PSEU</name>
<dbReference type="InterPro" id="IPR038726">
    <property type="entry name" value="PDDEXK_AddAB-type"/>
</dbReference>
<keyword evidence="6 15" id="KW-0347">Helicase</keyword>
<evidence type="ECO:0000256" key="14">
    <source>
        <dbReference type="ARBA" id="ARBA00048988"/>
    </source>
</evidence>
<dbReference type="GO" id="GO:0004386">
    <property type="term" value="F:helicase activity"/>
    <property type="evidence" value="ECO:0007669"/>
    <property type="project" value="UniProtKB-KW"/>
</dbReference>
<dbReference type="InterPro" id="IPR011604">
    <property type="entry name" value="PDDEXK-like_dom_sf"/>
</dbReference>
<evidence type="ECO:0000256" key="5">
    <source>
        <dbReference type="ARBA" id="ARBA00022801"/>
    </source>
</evidence>
<dbReference type="Gene3D" id="3.40.50.300">
    <property type="entry name" value="P-loop containing nucleotide triphosphate hydrolases"/>
    <property type="match status" value="2"/>
</dbReference>
<dbReference type="InterPro" id="IPR027417">
    <property type="entry name" value="P-loop_NTPase"/>
</dbReference>
<keyword evidence="7" id="KW-0269">Exonuclease</keyword>
<comment type="caution">
    <text evidence="18">The sequence shown here is derived from an EMBL/GenBank/DDBJ whole genome shotgun (WGS) entry which is preliminary data.</text>
</comment>
<protein>
    <recommendedName>
        <fullName evidence="13">DNA 3'-5' helicase</fullName>
        <ecNumber evidence="13">5.6.2.4</ecNumber>
    </recommendedName>
</protein>
<dbReference type="Pfam" id="PF12705">
    <property type="entry name" value="PDDEXK_1"/>
    <property type="match status" value="1"/>
</dbReference>
<keyword evidence="9" id="KW-0238">DNA-binding</keyword>
<keyword evidence="3 15" id="KW-0547">Nucleotide-binding</keyword>
<dbReference type="InterPro" id="IPR000212">
    <property type="entry name" value="DNA_helicase_UvrD/REP"/>
</dbReference>
<organism evidence="18 19">
    <name type="scientific">Saccharopolyspora rosea</name>
    <dbReference type="NCBI Taxonomy" id="524884"/>
    <lineage>
        <taxon>Bacteria</taxon>
        <taxon>Bacillati</taxon>
        <taxon>Actinomycetota</taxon>
        <taxon>Actinomycetes</taxon>
        <taxon>Pseudonocardiales</taxon>
        <taxon>Pseudonocardiaceae</taxon>
        <taxon>Saccharopolyspora</taxon>
    </lineage>
</organism>
<dbReference type="Gene3D" id="3.90.320.10">
    <property type="match status" value="1"/>
</dbReference>
<evidence type="ECO:0000256" key="6">
    <source>
        <dbReference type="ARBA" id="ARBA00022806"/>
    </source>
</evidence>
<evidence type="ECO:0000256" key="7">
    <source>
        <dbReference type="ARBA" id="ARBA00022839"/>
    </source>
</evidence>
<dbReference type="Gene3D" id="1.10.486.10">
    <property type="entry name" value="PCRA, domain 4"/>
    <property type="match status" value="1"/>
</dbReference>
<dbReference type="Pfam" id="PF00580">
    <property type="entry name" value="UvrD-helicase"/>
    <property type="match status" value="1"/>
</dbReference>
<evidence type="ECO:0000256" key="9">
    <source>
        <dbReference type="ARBA" id="ARBA00023125"/>
    </source>
</evidence>
<dbReference type="InterPro" id="IPR011335">
    <property type="entry name" value="Restrct_endonuc-II-like"/>
</dbReference>
<dbReference type="Proteomes" id="UP001597018">
    <property type="component" value="Unassembled WGS sequence"/>
</dbReference>
<evidence type="ECO:0000313" key="19">
    <source>
        <dbReference type="Proteomes" id="UP001597018"/>
    </source>
</evidence>
<evidence type="ECO:0000259" key="17">
    <source>
        <dbReference type="PROSITE" id="PS51217"/>
    </source>
</evidence>
<evidence type="ECO:0000256" key="2">
    <source>
        <dbReference type="ARBA" id="ARBA00022722"/>
    </source>
</evidence>
<dbReference type="EMBL" id="JBHTIW010000002">
    <property type="protein sequence ID" value="MFD0919299.1"/>
    <property type="molecule type" value="Genomic_DNA"/>
</dbReference>
<evidence type="ECO:0000256" key="11">
    <source>
        <dbReference type="ARBA" id="ARBA00023235"/>
    </source>
</evidence>
<dbReference type="RefSeq" id="WP_345600830.1">
    <property type="nucleotide sequence ID" value="NZ_BAABLT010000019.1"/>
</dbReference>
<evidence type="ECO:0000256" key="13">
    <source>
        <dbReference type="ARBA" id="ARBA00034808"/>
    </source>
</evidence>
<proteinExistence type="inferred from homology"/>
<evidence type="ECO:0000256" key="1">
    <source>
        <dbReference type="ARBA" id="ARBA00009922"/>
    </source>
</evidence>
<evidence type="ECO:0000256" key="4">
    <source>
        <dbReference type="ARBA" id="ARBA00022763"/>
    </source>
</evidence>
<reference evidence="19" key="1">
    <citation type="journal article" date="2019" name="Int. J. Syst. Evol. Microbiol.">
        <title>The Global Catalogue of Microorganisms (GCM) 10K type strain sequencing project: providing services to taxonomists for standard genome sequencing and annotation.</title>
        <authorList>
            <consortium name="The Broad Institute Genomics Platform"/>
            <consortium name="The Broad Institute Genome Sequencing Center for Infectious Disease"/>
            <person name="Wu L."/>
            <person name="Ma J."/>
        </authorList>
    </citation>
    <scope>NUCLEOTIDE SEQUENCE [LARGE SCALE GENOMIC DNA]</scope>
    <source>
        <strain evidence="19">CCUG 56401</strain>
    </source>
</reference>
<keyword evidence="10" id="KW-0234">DNA repair</keyword>
<dbReference type="PANTHER" id="PTHR11070:SF55">
    <property type="entry name" value="DNA 3'-5' HELICASE"/>
    <property type="match status" value="1"/>
</dbReference>
<evidence type="ECO:0000256" key="3">
    <source>
        <dbReference type="ARBA" id="ARBA00022741"/>
    </source>
</evidence>
<feature type="binding site" evidence="15">
    <location>
        <begin position="35"/>
        <end position="42"/>
    </location>
    <ligand>
        <name>ATP</name>
        <dbReference type="ChEBI" id="CHEBI:30616"/>
    </ligand>
</feature>
<keyword evidence="2" id="KW-0540">Nuclease</keyword>
<accession>A0ABW3FLC6</accession>
<sequence length="1081" mass="117428">MISPHRIAQALGLHPPTPEQAEVVAAPAEPALVVAGAGAGKTETMAARVVWLVANQLVSPERVLGLTFTRKAARQLADRVRARLRRLAGSGLLDEVDPSGELRSSVLTGEPTVLTYHAYAGRLVAEHGLRVPVEPGARLLTETAAWQLAHRVVASWTEDLDTDKVPSTVTGYLLSLAGELAEHLVDPEQLRGHAERLCRAVENAPRAKGQRTNLPEELRKVLAAQRLRVALLPLVEEYAQRKRRDGAMDFADQMSLAAVLAAEHPEVVAGERERYGAVLLDEYQDTGHAQRVLLRSLFGRGEPLPVTAVGDPAQAIYGWRGASAANLPRFTTDFPRIEGERRAPARQYGLLTSFRNPAEVLRLANAVSEPLRSTGLEVDELRARDDAEAGDIRLALTEDVRQERDWVADQVAARWHAALDADGRPPTAAVLVRRRADMADIAAALRERGLPVEVVGIGGLLDEAEVRDLVSALRVLVDPLAGTAAMRLLTGSRWRIGAADVAALWDRARELGEQGAAQTGTADPAAVVTAALPGENAEQAGLVDALDDPGDPERYSADGYRRIRRLGGELAALRRRLEQPLPELVADVERTLLLDIESMARPVGAGRIHLDAFADVVTDFATASPSASLRELLDYLAAAERAEDGLEPGEVEVAEDRVQVLTVHAAKGLEWEVVAVPHLVRDVFPGRRKASSWLRTVTELPAELRGDAQDLPELDLDRLEGVDRKELTEALRLHDEEFEERRLAEERRLLYVAVTRAERTLLLSGHWWAEGGDKPKGPSDFLVDLAGVLRATGAGVVDRMAPEPAEDEGNPLAEAVRSAEWPVDPLGQRRAAVAEGAALVLAAMSEVDSGESEEDDEDGWARDVDVLLAERAAAARRREQVRLPEHLSVSQLVDLAGDAAALARGLRRPLPFPPNPMARRGTAFHAWLEHRFTSTALLDLDELPGAADDSAPAHENLAELQRAFLASEWAERTPHRVEVPFETQVDGLVVRGRMDAVFADPDGGWTVVDWKTGAVPGEDRVPALSVQLAAYRLAWAELSGAPLERVRAAFHYVRHDHTLRPTDLLDADGLRGLIASVPAAE</sequence>
<comment type="catalytic activity">
    <reaction evidence="12">
        <text>Couples ATP hydrolysis with the unwinding of duplex DNA by translocating in the 3'-5' direction.</text>
        <dbReference type="EC" id="5.6.2.4"/>
    </reaction>
</comment>
<dbReference type="Pfam" id="PF13361">
    <property type="entry name" value="UvrD_C"/>
    <property type="match status" value="2"/>
</dbReference>
<evidence type="ECO:0000259" key="16">
    <source>
        <dbReference type="PROSITE" id="PS51198"/>
    </source>
</evidence>
<keyword evidence="11" id="KW-0413">Isomerase</keyword>
<dbReference type="SUPFAM" id="SSF52540">
    <property type="entry name" value="P-loop containing nucleoside triphosphate hydrolases"/>
    <property type="match status" value="1"/>
</dbReference>
<dbReference type="InterPro" id="IPR014016">
    <property type="entry name" value="UvrD-like_ATP-bd"/>
</dbReference>
<dbReference type="PROSITE" id="PS51217">
    <property type="entry name" value="UVRD_HELICASE_CTER"/>
    <property type="match status" value="1"/>
</dbReference>
<evidence type="ECO:0000256" key="12">
    <source>
        <dbReference type="ARBA" id="ARBA00034617"/>
    </source>
</evidence>
<dbReference type="PANTHER" id="PTHR11070">
    <property type="entry name" value="UVRD / RECB / PCRA DNA HELICASE FAMILY MEMBER"/>
    <property type="match status" value="1"/>
</dbReference>
<evidence type="ECO:0000256" key="15">
    <source>
        <dbReference type="PROSITE-ProRule" id="PRU00560"/>
    </source>
</evidence>
<evidence type="ECO:0000313" key="18">
    <source>
        <dbReference type="EMBL" id="MFD0919299.1"/>
    </source>
</evidence>
<gene>
    <name evidence="18" type="ORF">ACFQ16_06045</name>
</gene>
<keyword evidence="5 15" id="KW-0378">Hydrolase</keyword>